<protein>
    <submittedName>
        <fullName evidence="1">Uncharacterized protein</fullName>
    </submittedName>
</protein>
<evidence type="ECO:0000313" key="2">
    <source>
        <dbReference type="Proteomes" id="UP001054945"/>
    </source>
</evidence>
<dbReference type="Proteomes" id="UP001054945">
    <property type="component" value="Unassembled WGS sequence"/>
</dbReference>
<dbReference type="EMBL" id="BPLR01002738">
    <property type="protein sequence ID" value="GIX77296.1"/>
    <property type="molecule type" value="Genomic_DNA"/>
</dbReference>
<name>A0AAV4MXU0_CAEEX</name>
<accession>A0AAV4MXU0</accession>
<dbReference type="AlphaFoldDB" id="A0AAV4MXU0"/>
<keyword evidence="2" id="KW-1185">Reference proteome</keyword>
<comment type="caution">
    <text evidence="1">The sequence shown here is derived from an EMBL/GenBank/DDBJ whole genome shotgun (WGS) entry which is preliminary data.</text>
</comment>
<evidence type="ECO:0000313" key="1">
    <source>
        <dbReference type="EMBL" id="GIX77296.1"/>
    </source>
</evidence>
<proteinExistence type="predicted"/>
<sequence length="171" mass="19173">MDVPFLCAPHECENTFHQVCTKSGNVLSCASNLTVINNYKFLMVPMEVTGRQRSIRRITLEEDILHIVDQTPSFGAVKCSSPKTLLTNIFFYTKRDYTVTSSESSLTAGVRTSAKVYGILPISISTISIYSLWIFCQNGKFFIFLQELPLQLLAIKVLYSCIPTVVTFPSL</sequence>
<organism evidence="1 2">
    <name type="scientific">Caerostris extrusa</name>
    <name type="common">Bark spider</name>
    <name type="synonym">Caerostris bankana</name>
    <dbReference type="NCBI Taxonomy" id="172846"/>
    <lineage>
        <taxon>Eukaryota</taxon>
        <taxon>Metazoa</taxon>
        <taxon>Ecdysozoa</taxon>
        <taxon>Arthropoda</taxon>
        <taxon>Chelicerata</taxon>
        <taxon>Arachnida</taxon>
        <taxon>Araneae</taxon>
        <taxon>Araneomorphae</taxon>
        <taxon>Entelegynae</taxon>
        <taxon>Araneoidea</taxon>
        <taxon>Araneidae</taxon>
        <taxon>Caerostris</taxon>
    </lineage>
</organism>
<gene>
    <name evidence="1" type="ORF">CEXT_473691</name>
</gene>
<reference evidence="1 2" key="1">
    <citation type="submission" date="2021-06" db="EMBL/GenBank/DDBJ databases">
        <title>Caerostris extrusa draft genome.</title>
        <authorList>
            <person name="Kono N."/>
            <person name="Arakawa K."/>
        </authorList>
    </citation>
    <scope>NUCLEOTIDE SEQUENCE [LARGE SCALE GENOMIC DNA]</scope>
</reference>